<dbReference type="InterPro" id="IPR003593">
    <property type="entry name" value="AAA+_ATPase"/>
</dbReference>
<proteinExistence type="inferred from homology"/>
<evidence type="ECO:0000256" key="3">
    <source>
        <dbReference type="ARBA" id="ARBA00022801"/>
    </source>
</evidence>
<sequence length="1102" mass="121555">MGWREEIVSAVEAWLALEGGAGRRASWICVGRAVRTGESGVYTVDVRGKDTAADQVESLRLADSQEPTDDSGHAVLEATQSGSALTVRVAEFAQPADPHLWILKQPPTFLIEALRDRFKTLPDAPLAALLAEGRPGGAPADAVAPAGLLEAQQEVYRACLGSGVWLVWGPPGTGKTMVLTKAIGDLMADDKHVLLVSATNIAVDNALLGVVRERRHGPGDVVRVGPPHLRQVAEDPDVSLPLIVRARLSEVDTRRTDTARRLREADARSRRFEELQARLTGFDAAAYAQARTRLDAAGGSAAAFDRLLEELRREELATEARFLAVYEESTAAQRQLGETKDAQKLWKTVDDLHAQAARLDTAALREEADALLAGQVAQEAKDTLAELEEEAGRRLIRRGKKQLDQARTALGEAEGAYTDAVLTARRAREVADRRARDLMTEADSLARTVPYSRERIEELERNVAVTSEAVRSMVPTYEQVEADRRHAEDTRRFVIEAQQLVDSADRRGHPELHTLVGQLRPTVTQDQEQRPELEKAYKAVEAEYERLARDAQGEIIAGARLVATTLARFRTNKHVYDKQYDVVLVDEAGAATAPEVLLAAARARTTAVLLGDFMQLGPVLSPAIEESERADVRRWLQPDIFQLCGIDDSASAQAHPGCITLVEQNRFGLAVMDLANAIAYDGTLRAGQLARSRGGDEPEIVLIDTDGTGEIGIPQRMTPASGWWPAGALLARALVELHRDQGEETGVVTPYRFQEEATLEALRDVEGVGGRSGAPLAEVGTAHRFQGREFPVVVFDTVESQTGRAMWMGQASRADGAGRWQRSGVRLFNVAVTRVQHRLYVVGSRERIVAAQRVPGLALGAVGRMLDEKRLRTVPATALVAPHTAPQAADRLGPFGSRLADVLSRHVEITDVDDETEFYDTFVRLLGAARTSVWLWAPWVKNRVRSLLPLLYAARERGVRVTVFVRDPFDDLQRKSPELVDELKEVADTVVRMNVMHQKIVVVDDSTVAIGSLNALSQSWTREIMITMNGAHFARKILEQQHADVFSRPPTCPSCRRDDIEIRRGQRGNWYWRCYNRSCPHGTGNQAWKQDIVVQRRGRKSR</sequence>
<dbReference type="PANTHER" id="PTHR43788">
    <property type="entry name" value="DNA2/NAM7 HELICASE FAMILY MEMBER"/>
    <property type="match status" value="1"/>
</dbReference>
<dbReference type="Gene3D" id="3.40.50.300">
    <property type="entry name" value="P-loop containing nucleotide triphosphate hydrolases"/>
    <property type="match status" value="3"/>
</dbReference>
<dbReference type="PANTHER" id="PTHR43788:SF8">
    <property type="entry name" value="DNA-BINDING PROTEIN SMUBP-2"/>
    <property type="match status" value="1"/>
</dbReference>
<evidence type="ECO:0000256" key="2">
    <source>
        <dbReference type="ARBA" id="ARBA00022741"/>
    </source>
</evidence>
<gene>
    <name evidence="8" type="ORF">PV399_12220</name>
    <name evidence="9" type="ORF">PV666_07685</name>
</gene>
<dbReference type="Proteomes" id="UP001272987">
    <property type="component" value="Unassembled WGS sequence"/>
</dbReference>
<evidence type="ECO:0000256" key="1">
    <source>
        <dbReference type="ARBA" id="ARBA00007913"/>
    </source>
</evidence>
<evidence type="ECO:0000256" key="5">
    <source>
        <dbReference type="ARBA" id="ARBA00022840"/>
    </source>
</evidence>
<dbReference type="GO" id="GO:0005524">
    <property type="term" value="F:ATP binding"/>
    <property type="evidence" value="ECO:0007669"/>
    <property type="project" value="UniProtKB-KW"/>
</dbReference>
<keyword evidence="3" id="KW-0378">Hydrolase</keyword>
<dbReference type="InterPro" id="IPR050534">
    <property type="entry name" value="Coronavir_polyprotein_1ab"/>
</dbReference>
<keyword evidence="10" id="KW-1185">Reference proteome</keyword>
<dbReference type="InterPro" id="IPR027417">
    <property type="entry name" value="P-loop_NTPase"/>
</dbReference>
<dbReference type="GO" id="GO:0043139">
    <property type="term" value="F:5'-3' DNA helicase activity"/>
    <property type="evidence" value="ECO:0007669"/>
    <property type="project" value="TreeGrafter"/>
</dbReference>
<evidence type="ECO:0000259" key="7">
    <source>
        <dbReference type="PROSITE" id="PS50035"/>
    </source>
</evidence>
<evidence type="ECO:0000256" key="6">
    <source>
        <dbReference type="SAM" id="Coils"/>
    </source>
</evidence>
<dbReference type="GeneID" id="69811775"/>
<dbReference type="Pfam" id="PF13087">
    <property type="entry name" value="AAA_12"/>
    <property type="match status" value="1"/>
</dbReference>
<evidence type="ECO:0000313" key="8">
    <source>
        <dbReference type="EMBL" id="MDX2960475.1"/>
    </source>
</evidence>
<dbReference type="SMART" id="SM00155">
    <property type="entry name" value="PLDc"/>
    <property type="match status" value="1"/>
</dbReference>
<dbReference type="InterPro" id="IPR025202">
    <property type="entry name" value="PLD-like_dom"/>
</dbReference>
<dbReference type="InterPro" id="IPR001736">
    <property type="entry name" value="PLipase_D/transphosphatidylase"/>
</dbReference>
<keyword evidence="6" id="KW-0175">Coiled coil</keyword>
<dbReference type="RefSeq" id="WP_010355157.1">
    <property type="nucleotide sequence ID" value="NZ_BCML01000011.1"/>
</dbReference>
<dbReference type="Pfam" id="PF13086">
    <property type="entry name" value="AAA_11"/>
    <property type="match status" value="1"/>
</dbReference>
<dbReference type="CDD" id="cd18808">
    <property type="entry name" value="SF1_C_Upf1"/>
    <property type="match status" value="1"/>
</dbReference>
<dbReference type="InterPro" id="IPR041677">
    <property type="entry name" value="DNA2/NAM7_AAA_11"/>
</dbReference>
<dbReference type="SUPFAM" id="SSF56024">
    <property type="entry name" value="Phospholipase D/nuclease"/>
    <property type="match status" value="1"/>
</dbReference>
<dbReference type="SMART" id="SM00382">
    <property type="entry name" value="AAA"/>
    <property type="match status" value="1"/>
</dbReference>
<dbReference type="EMBL" id="JARAWP010000004">
    <property type="protein sequence ID" value="MDX3017761.1"/>
    <property type="molecule type" value="Genomic_DNA"/>
</dbReference>
<organism evidence="8 11">
    <name type="scientific">Streptomyces acidiscabies</name>
    <dbReference type="NCBI Taxonomy" id="42234"/>
    <lineage>
        <taxon>Bacteria</taxon>
        <taxon>Bacillati</taxon>
        <taxon>Actinomycetota</taxon>
        <taxon>Actinomycetes</taxon>
        <taxon>Kitasatosporales</taxon>
        <taxon>Streptomycetaceae</taxon>
        <taxon>Streptomyces</taxon>
    </lineage>
</organism>
<dbReference type="Proteomes" id="UP001282288">
    <property type="component" value="Unassembled WGS sequence"/>
</dbReference>
<dbReference type="GO" id="GO:0006793">
    <property type="term" value="P:phosphorus metabolic process"/>
    <property type="evidence" value="ECO:0007669"/>
    <property type="project" value="UniProtKB-ARBA"/>
</dbReference>
<protein>
    <submittedName>
        <fullName evidence="8">AAA domain-containing protein</fullName>
    </submittedName>
</protein>
<keyword evidence="4" id="KW-0347">Helicase</keyword>
<comment type="caution">
    <text evidence="8">The sequence shown here is derived from an EMBL/GenBank/DDBJ whole genome shotgun (WGS) entry which is preliminary data.</text>
</comment>
<reference evidence="8 10" key="1">
    <citation type="journal article" date="2023" name="Microb. Genom.">
        <title>Mesoterricola silvestris gen. nov., sp. nov., Mesoterricola sediminis sp. nov., Geothrix oryzae sp. nov., Geothrix edaphica sp. nov., Geothrix rubra sp. nov., and Geothrix limicola sp. nov., six novel members of Acidobacteriota isolated from soils.</title>
        <authorList>
            <person name="Weisberg A.J."/>
            <person name="Pearce E."/>
            <person name="Kramer C.G."/>
            <person name="Chang J.H."/>
            <person name="Clarke C.R."/>
        </authorList>
    </citation>
    <scope>NUCLEOTIDE SEQUENCE</scope>
    <source>
        <strain evidence="9 10">NB05-1H</strain>
        <strain evidence="8">NRRL_B-16521</strain>
    </source>
</reference>
<comment type="similarity">
    <text evidence="1">Belongs to the DNA2/NAM7 helicase family.</text>
</comment>
<dbReference type="GO" id="GO:0016787">
    <property type="term" value="F:hydrolase activity"/>
    <property type="evidence" value="ECO:0007669"/>
    <property type="project" value="UniProtKB-KW"/>
</dbReference>
<feature type="coiled-coil region" evidence="6">
    <location>
        <begin position="370"/>
        <end position="397"/>
    </location>
</feature>
<evidence type="ECO:0000313" key="11">
    <source>
        <dbReference type="Proteomes" id="UP001282288"/>
    </source>
</evidence>
<accession>A0AAP6B9E8</accession>
<keyword evidence="2" id="KW-0547">Nucleotide-binding</keyword>
<dbReference type="EMBL" id="JARAWC010000007">
    <property type="protein sequence ID" value="MDX2960475.1"/>
    <property type="molecule type" value="Genomic_DNA"/>
</dbReference>
<evidence type="ECO:0000256" key="4">
    <source>
        <dbReference type="ARBA" id="ARBA00022806"/>
    </source>
</evidence>
<keyword evidence="5" id="KW-0067">ATP-binding</keyword>
<evidence type="ECO:0000313" key="9">
    <source>
        <dbReference type="EMBL" id="MDX3017761.1"/>
    </source>
</evidence>
<dbReference type="AlphaFoldDB" id="A0AAP6B9E8"/>
<dbReference type="PROSITE" id="PS50035">
    <property type="entry name" value="PLD"/>
    <property type="match status" value="1"/>
</dbReference>
<feature type="domain" description="PLD phosphodiesterase" evidence="7">
    <location>
        <begin position="992"/>
        <end position="1019"/>
    </location>
</feature>
<dbReference type="InterPro" id="IPR047187">
    <property type="entry name" value="SF1_C_Upf1"/>
</dbReference>
<name>A0AAP6B9E8_9ACTN</name>
<evidence type="ECO:0000313" key="10">
    <source>
        <dbReference type="Proteomes" id="UP001272987"/>
    </source>
</evidence>
<dbReference type="Pfam" id="PF13091">
    <property type="entry name" value="PLDc_2"/>
    <property type="match status" value="1"/>
</dbReference>
<feature type="coiled-coil region" evidence="6">
    <location>
        <begin position="523"/>
        <end position="550"/>
    </location>
</feature>
<dbReference type="SUPFAM" id="SSF52540">
    <property type="entry name" value="P-loop containing nucleoside triphosphate hydrolases"/>
    <property type="match status" value="1"/>
</dbReference>
<dbReference type="Gene3D" id="3.30.870.10">
    <property type="entry name" value="Endonuclease Chain A"/>
    <property type="match status" value="1"/>
</dbReference>
<dbReference type="InterPro" id="IPR041679">
    <property type="entry name" value="DNA2/NAM7-like_C"/>
</dbReference>